<evidence type="ECO:0000256" key="2">
    <source>
        <dbReference type="ARBA" id="ARBA00022525"/>
    </source>
</evidence>
<evidence type="ECO:0000313" key="9">
    <source>
        <dbReference type="EMBL" id="PPK71316.1"/>
    </source>
</evidence>
<evidence type="ECO:0000256" key="8">
    <source>
        <dbReference type="SAM" id="SignalP"/>
    </source>
</evidence>
<dbReference type="OrthoDB" id="9767239at2"/>
<dbReference type="Gene3D" id="3.40.50.1820">
    <property type="entry name" value="alpha/beta hydrolase"/>
    <property type="match status" value="1"/>
</dbReference>
<evidence type="ECO:0000313" key="10">
    <source>
        <dbReference type="Proteomes" id="UP000239203"/>
    </source>
</evidence>
<keyword evidence="2" id="KW-0964">Secreted</keyword>
<dbReference type="PANTHER" id="PTHR38050:SF2">
    <property type="entry name" value="FERULOYL ESTERASE C-RELATED"/>
    <property type="match status" value="1"/>
</dbReference>
<keyword evidence="5" id="KW-0378">Hydrolase</keyword>
<keyword evidence="4 8" id="KW-0732">Signal</keyword>
<dbReference type="SUPFAM" id="SSF53474">
    <property type="entry name" value="alpha/beta-Hydrolases"/>
    <property type="match status" value="1"/>
</dbReference>
<reference evidence="9 10" key="1">
    <citation type="submission" date="2018-02" db="EMBL/GenBank/DDBJ databases">
        <title>Genomic Encyclopedia of Archaeal and Bacterial Type Strains, Phase II (KMG-II): from individual species to whole genera.</title>
        <authorList>
            <person name="Goeker M."/>
        </authorList>
    </citation>
    <scope>NUCLEOTIDE SEQUENCE [LARGE SCALE GENOMIC DNA]</scope>
    <source>
        <strain evidence="9 10">YU 961-1</strain>
    </source>
</reference>
<keyword evidence="7" id="KW-0624">Polysaccharide degradation</keyword>
<proteinExistence type="predicted"/>
<evidence type="ECO:0000256" key="5">
    <source>
        <dbReference type="ARBA" id="ARBA00022801"/>
    </source>
</evidence>
<protein>
    <submittedName>
        <fullName evidence="9">Polyhydroxybutyrate depolymerase</fullName>
    </submittedName>
</protein>
<evidence type="ECO:0000256" key="3">
    <source>
        <dbReference type="ARBA" id="ARBA00022651"/>
    </source>
</evidence>
<dbReference type="InterPro" id="IPR029058">
    <property type="entry name" value="AB_hydrolase_fold"/>
</dbReference>
<evidence type="ECO:0000256" key="7">
    <source>
        <dbReference type="ARBA" id="ARBA00023326"/>
    </source>
</evidence>
<dbReference type="Proteomes" id="UP000239203">
    <property type="component" value="Unassembled WGS sequence"/>
</dbReference>
<dbReference type="InterPro" id="IPR043595">
    <property type="entry name" value="FaeB/C/D"/>
</dbReference>
<feature type="signal peptide" evidence="8">
    <location>
        <begin position="1"/>
        <end position="25"/>
    </location>
</feature>
<accession>A0A2S6H1M3</accession>
<gene>
    <name evidence="9" type="ORF">CLV40_101505</name>
</gene>
<feature type="chain" id="PRO_5015561621" evidence="8">
    <location>
        <begin position="26"/>
        <end position="319"/>
    </location>
</feature>
<organism evidence="9 10">
    <name type="scientific">Actinokineospora auranticolor</name>
    <dbReference type="NCBI Taxonomy" id="155976"/>
    <lineage>
        <taxon>Bacteria</taxon>
        <taxon>Bacillati</taxon>
        <taxon>Actinomycetota</taxon>
        <taxon>Actinomycetes</taxon>
        <taxon>Pseudonocardiales</taxon>
        <taxon>Pseudonocardiaceae</taxon>
        <taxon>Actinokineospora</taxon>
    </lineage>
</organism>
<comment type="subcellular location">
    <subcellularLocation>
        <location evidence="1">Secreted</location>
    </subcellularLocation>
</comment>
<dbReference type="GO" id="GO:0045493">
    <property type="term" value="P:xylan catabolic process"/>
    <property type="evidence" value="ECO:0007669"/>
    <property type="project" value="UniProtKB-KW"/>
</dbReference>
<evidence type="ECO:0000256" key="4">
    <source>
        <dbReference type="ARBA" id="ARBA00022729"/>
    </source>
</evidence>
<name>A0A2S6H1M3_9PSEU</name>
<keyword evidence="6" id="KW-0119">Carbohydrate metabolism</keyword>
<evidence type="ECO:0000256" key="1">
    <source>
        <dbReference type="ARBA" id="ARBA00004613"/>
    </source>
</evidence>
<dbReference type="GO" id="GO:0030600">
    <property type="term" value="F:feruloyl esterase activity"/>
    <property type="evidence" value="ECO:0007669"/>
    <property type="project" value="InterPro"/>
</dbReference>
<keyword evidence="10" id="KW-1185">Reference proteome</keyword>
<sequence>MRFAELAVVTAAVAATVVTPQVAGATPPAHNYPVASTGCQLTSTTLTPGVTAPGSVQSGGLTREYLIHLPTTYQPGHQKPLILAFHGRKSDSAEIEAYSKIDDLDAIAVYPRGLPDQDNERAWQGPLYAAPFDDVQFVADLLDHLQQTLCVQPDRIFAAGKSNGGGFVALLACRLPLRIAAFGIVAGAFYPGTRSDCVEQRAPIVEFHGDDDQVIKYNGDDDNHHEVLPSIADWTQTWATRNLCSSTIVSTPLSSEVVRITRDLCPQNRDIVHYKIITGAHTWPGAAPGSSGNGKVTAQIKATDTFWEFFNDHPLVTGP</sequence>
<evidence type="ECO:0000256" key="6">
    <source>
        <dbReference type="ARBA" id="ARBA00023277"/>
    </source>
</evidence>
<dbReference type="AlphaFoldDB" id="A0A2S6H1M3"/>
<comment type="caution">
    <text evidence="9">The sequence shown here is derived from an EMBL/GenBank/DDBJ whole genome shotgun (WGS) entry which is preliminary data.</text>
</comment>
<keyword evidence="3" id="KW-0858">Xylan degradation</keyword>
<dbReference type="PANTHER" id="PTHR38050">
    <property type="match status" value="1"/>
</dbReference>
<dbReference type="GO" id="GO:0005576">
    <property type="term" value="C:extracellular region"/>
    <property type="evidence" value="ECO:0007669"/>
    <property type="project" value="UniProtKB-SubCell"/>
</dbReference>
<dbReference type="RefSeq" id="WP_104476429.1">
    <property type="nucleotide sequence ID" value="NZ_CP154825.1"/>
</dbReference>
<dbReference type="EMBL" id="PTIX01000001">
    <property type="protein sequence ID" value="PPK71316.1"/>
    <property type="molecule type" value="Genomic_DNA"/>
</dbReference>